<evidence type="ECO:0000256" key="2">
    <source>
        <dbReference type="ARBA" id="ARBA00022475"/>
    </source>
</evidence>
<feature type="transmembrane region" description="Helical" evidence="6">
    <location>
        <begin position="585"/>
        <end position="603"/>
    </location>
</feature>
<dbReference type="PANTHER" id="PTHR46795">
    <property type="entry name" value="ABC TRANSPORTER PERMEASE-RELATED-RELATED"/>
    <property type="match status" value="1"/>
</dbReference>
<comment type="similarity">
    <text evidence="6">Belongs to the ABC-4 integral membrane protein family.</text>
</comment>
<feature type="domain" description="ABC3 transporter permease C-terminal" evidence="7">
    <location>
        <begin position="60"/>
        <end position="179"/>
    </location>
</feature>
<dbReference type="GO" id="GO:0055085">
    <property type="term" value="P:transmembrane transport"/>
    <property type="evidence" value="ECO:0007669"/>
    <property type="project" value="UniProtKB-UniRule"/>
</dbReference>
<keyword evidence="2 6" id="KW-1003">Cell membrane</keyword>
<keyword evidence="4 6" id="KW-1133">Transmembrane helix</keyword>
<gene>
    <name evidence="8" type="ORF">FB550_112169</name>
</gene>
<keyword evidence="9" id="KW-1185">Reference proteome</keyword>
<accession>A0A561CX77</accession>
<reference evidence="8 9" key="1">
    <citation type="submission" date="2019-06" db="EMBL/GenBank/DDBJ databases">
        <title>Sorghum-associated microbial communities from plants grown in Nebraska, USA.</title>
        <authorList>
            <person name="Schachtman D."/>
        </authorList>
    </citation>
    <scope>NUCLEOTIDE SEQUENCE [LARGE SCALE GENOMIC DNA]</scope>
    <source>
        <strain evidence="8 9">2482</strain>
    </source>
</reference>
<dbReference type="PANTHER" id="PTHR46795:SF3">
    <property type="entry name" value="ABC TRANSPORTER PERMEASE"/>
    <property type="match status" value="1"/>
</dbReference>
<dbReference type="AlphaFoldDB" id="A0A561CX77"/>
<feature type="transmembrane region" description="Helical" evidence="6">
    <location>
        <begin position="525"/>
        <end position="550"/>
    </location>
</feature>
<feature type="transmembrane region" description="Helical" evidence="6">
    <location>
        <begin position="55"/>
        <end position="75"/>
    </location>
</feature>
<evidence type="ECO:0000259" key="7">
    <source>
        <dbReference type="Pfam" id="PF02687"/>
    </source>
</evidence>
<keyword evidence="6" id="KW-0813">Transport</keyword>
<feature type="transmembrane region" description="Helical" evidence="6">
    <location>
        <begin position="155"/>
        <end position="175"/>
    </location>
</feature>
<dbReference type="GO" id="GO:0005886">
    <property type="term" value="C:plasma membrane"/>
    <property type="evidence" value="ECO:0007669"/>
    <property type="project" value="UniProtKB-SubCell"/>
</dbReference>
<proteinExistence type="inferred from homology"/>
<protein>
    <submittedName>
        <fullName evidence="8">Bacitracin transport system permease protein</fullName>
    </submittedName>
</protein>
<feature type="transmembrane region" description="Helical" evidence="6">
    <location>
        <begin position="233"/>
        <end position="252"/>
    </location>
</feature>
<dbReference type="Pfam" id="PF02687">
    <property type="entry name" value="FtsX"/>
    <property type="match status" value="1"/>
</dbReference>
<keyword evidence="3 6" id="KW-0812">Transmembrane</keyword>
<feature type="transmembrane region" description="Helical" evidence="6">
    <location>
        <begin position="199"/>
        <end position="218"/>
    </location>
</feature>
<feature type="transmembrane region" description="Helical" evidence="6">
    <location>
        <begin position="615"/>
        <end position="640"/>
    </location>
</feature>
<feature type="transmembrane region" description="Helical" evidence="6">
    <location>
        <begin position="109"/>
        <end position="135"/>
    </location>
</feature>
<dbReference type="RefSeq" id="WP_144567216.1">
    <property type="nucleotide sequence ID" value="NZ_VIVN01000012.1"/>
</dbReference>
<evidence type="ECO:0000256" key="1">
    <source>
        <dbReference type="ARBA" id="ARBA00004651"/>
    </source>
</evidence>
<evidence type="ECO:0000313" key="8">
    <source>
        <dbReference type="EMBL" id="TWD95806.1"/>
    </source>
</evidence>
<dbReference type="InterPro" id="IPR052536">
    <property type="entry name" value="ABC-4_Integral_Memb_Prot"/>
</dbReference>
<dbReference type="Proteomes" id="UP000319671">
    <property type="component" value="Unassembled WGS sequence"/>
</dbReference>
<organism evidence="8 9">
    <name type="scientific">Neobacillus bataviensis</name>
    <dbReference type="NCBI Taxonomy" id="220685"/>
    <lineage>
        <taxon>Bacteria</taxon>
        <taxon>Bacillati</taxon>
        <taxon>Bacillota</taxon>
        <taxon>Bacilli</taxon>
        <taxon>Bacillales</taxon>
        <taxon>Bacillaceae</taxon>
        <taxon>Neobacillus</taxon>
    </lineage>
</organism>
<evidence type="ECO:0000256" key="4">
    <source>
        <dbReference type="ARBA" id="ARBA00022989"/>
    </source>
</evidence>
<evidence type="ECO:0000256" key="6">
    <source>
        <dbReference type="PIRNR" id="PIRNR018968"/>
    </source>
</evidence>
<comment type="subcellular location">
    <subcellularLocation>
        <location evidence="1 6">Cell membrane</location>
        <topology evidence="1 6">Multi-pass membrane protein</topology>
    </subcellularLocation>
</comment>
<dbReference type="EMBL" id="VIVN01000012">
    <property type="protein sequence ID" value="TWD95806.1"/>
    <property type="molecule type" value="Genomic_DNA"/>
</dbReference>
<keyword evidence="5 6" id="KW-0472">Membrane</keyword>
<feature type="transmembrane region" description="Helical" evidence="6">
    <location>
        <begin position="290"/>
        <end position="314"/>
    </location>
</feature>
<comment type="caution">
    <text evidence="8">The sequence shown here is derived from an EMBL/GenBank/DDBJ whole genome shotgun (WGS) entry which is preliminary data.</text>
</comment>
<dbReference type="InterPro" id="IPR003838">
    <property type="entry name" value="ABC3_permease_C"/>
</dbReference>
<feature type="transmembrane region" description="Helical" evidence="6">
    <location>
        <begin position="18"/>
        <end position="35"/>
    </location>
</feature>
<sequence>MSVNQLIFRNLKKNLKNYYLYVFALIFSVALYFSFVTLQYDPAMDETKDTLKGAAAIRTASVLLVAIVSIFLLYANNFFIKRRSKEIGLFQLIGMTKTRIFNLLSAENFILYFVSLVVGIFIGFSVSRLIIMILFKITKVDAIARLHFSSQALVQTLIVFSVIYILIMLMNYLFIKRQSILSLFRVVSSTEEKVKKMSIWEILMGILGLLAIISGYYISSKLFTGDFTTMTELFLAMIYILGSVIIGTYLFYKGSVSFIFNIVRKKKDGYLTINQVLSLSSIMFRMKSNALLLTVITTLSALAIGLLSLSYISYYSAEKMAENQTAGDFAITNAEDADKFKDALASKDIDFDEKRIEVLQVSANLKNLLDTKLEGVMVDPSALPLPMISERVLKNTDVAADETIFTGYNDLLQKFMNLKDSGRVELKGQTESIPLHYLGLKKDFVISGYFTNGGQPIAIVDDSVFERLKKDVNPSIQKKTSLFVGFTLKDEGQLEKANQVYQDLSFNENDLYSSRLEISNTQKKMMGLIMFIVGFLGLTFLITSGCILYFKQMGESEEEKPNYTILRKLGFTEGDLLKGIQAKQLFNFGIPLMVGLLHSYFAVQSGWFLFGAEVWTPMILVMVLYTALYSIFGILSVLYYKKVIKAAL</sequence>
<dbReference type="PIRSF" id="PIRSF018968">
    <property type="entry name" value="ABC_permease_BceB"/>
    <property type="match status" value="1"/>
</dbReference>
<name>A0A561CX77_9BACI</name>
<evidence type="ECO:0000313" key="9">
    <source>
        <dbReference type="Proteomes" id="UP000319671"/>
    </source>
</evidence>
<evidence type="ECO:0000256" key="5">
    <source>
        <dbReference type="ARBA" id="ARBA00023136"/>
    </source>
</evidence>
<dbReference type="InterPro" id="IPR027022">
    <property type="entry name" value="ABC_permease_BceB-typ"/>
</dbReference>
<evidence type="ECO:0000256" key="3">
    <source>
        <dbReference type="ARBA" id="ARBA00022692"/>
    </source>
</evidence>